<reference evidence="3 4" key="1">
    <citation type="journal article" date="2021" name="Sci. Rep.">
        <title>The genome of the diatom Chaetoceros tenuissimus carries an ancient integrated fragment of an extant virus.</title>
        <authorList>
            <person name="Hongo Y."/>
            <person name="Kimura K."/>
            <person name="Takaki Y."/>
            <person name="Yoshida Y."/>
            <person name="Baba S."/>
            <person name="Kobayashi G."/>
            <person name="Nagasaki K."/>
            <person name="Hano T."/>
            <person name="Tomaru Y."/>
        </authorList>
    </citation>
    <scope>NUCLEOTIDE SEQUENCE [LARGE SCALE GENOMIC DNA]</scope>
    <source>
        <strain evidence="3 4">NIES-3715</strain>
    </source>
</reference>
<evidence type="ECO:0000256" key="1">
    <source>
        <dbReference type="SAM" id="Coils"/>
    </source>
</evidence>
<evidence type="ECO:0000313" key="3">
    <source>
        <dbReference type="EMBL" id="GFH45034.1"/>
    </source>
</evidence>
<feature type="coiled-coil region" evidence="1">
    <location>
        <begin position="70"/>
        <end position="113"/>
    </location>
</feature>
<sequence>MDNLSLLKELQELRLQRMLEEQRRGNHALLLLQQQQQDMERTLAQQFASEGLRNQGMGNNTLQMNTNNPIDIECRNIIALQEELKRQENRKRLEQILSQKMQEESLLNQLRNQNNFQHNAAEQILSRFAELNKTLSRQEAVVANQGYTQPQHNVNFSADLAETLRASMMNHSSNNNRNNVQETIMNFLSQKKQIHQPHPENNGMNQQLNLQDPNIHAILSNLGLGGNNSIQNSNIQNLQEQIQNKLKQASLPQQGALERKLTKTQGLTSPIDSSQFINNFLNKHGDVRKESERQDPKESERQVPKNSPKEPAIRYFNNGNEVDEKGQEISHLPSKKRKLSHQSDASSDSQKQEQLSKTAQVRHGPPKKRNLGIQLSSQLSQSTYASSNSDSNASDVEDTSKTPEEKVPVEKEEDRVDAANVLLGLMKRS</sequence>
<feature type="compositionally biased region" description="Basic and acidic residues" evidence="2">
    <location>
        <begin position="286"/>
        <end position="312"/>
    </location>
</feature>
<gene>
    <name evidence="3" type="ORF">CTEN210_01508</name>
</gene>
<feature type="compositionally biased region" description="Low complexity" evidence="2">
    <location>
        <begin position="371"/>
        <end position="394"/>
    </location>
</feature>
<protein>
    <submittedName>
        <fullName evidence="3">Uncharacterized protein</fullName>
    </submittedName>
</protein>
<keyword evidence="4" id="KW-1185">Reference proteome</keyword>
<evidence type="ECO:0000313" key="4">
    <source>
        <dbReference type="Proteomes" id="UP001054902"/>
    </source>
</evidence>
<feature type="compositionally biased region" description="Polar residues" evidence="2">
    <location>
        <begin position="342"/>
        <end position="359"/>
    </location>
</feature>
<comment type="caution">
    <text evidence="3">The sequence shown here is derived from an EMBL/GenBank/DDBJ whole genome shotgun (WGS) entry which is preliminary data.</text>
</comment>
<name>A0AAD3H055_9STRA</name>
<dbReference type="Proteomes" id="UP001054902">
    <property type="component" value="Unassembled WGS sequence"/>
</dbReference>
<keyword evidence="1" id="KW-0175">Coiled coil</keyword>
<feature type="compositionally biased region" description="Basic and acidic residues" evidence="2">
    <location>
        <begin position="398"/>
        <end position="416"/>
    </location>
</feature>
<feature type="region of interest" description="Disordered" evidence="2">
    <location>
        <begin position="286"/>
        <end position="416"/>
    </location>
</feature>
<dbReference type="AlphaFoldDB" id="A0AAD3H055"/>
<accession>A0AAD3H055</accession>
<organism evidence="3 4">
    <name type="scientific">Chaetoceros tenuissimus</name>
    <dbReference type="NCBI Taxonomy" id="426638"/>
    <lineage>
        <taxon>Eukaryota</taxon>
        <taxon>Sar</taxon>
        <taxon>Stramenopiles</taxon>
        <taxon>Ochrophyta</taxon>
        <taxon>Bacillariophyta</taxon>
        <taxon>Coscinodiscophyceae</taxon>
        <taxon>Chaetocerotophycidae</taxon>
        <taxon>Chaetocerotales</taxon>
        <taxon>Chaetocerotaceae</taxon>
        <taxon>Chaetoceros</taxon>
    </lineage>
</organism>
<evidence type="ECO:0000256" key="2">
    <source>
        <dbReference type="SAM" id="MobiDB-lite"/>
    </source>
</evidence>
<proteinExistence type="predicted"/>
<dbReference type="EMBL" id="BLLK01000020">
    <property type="protein sequence ID" value="GFH45034.1"/>
    <property type="molecule type" value="Genomic_DNA"/>
</dbReference>